<dbReference type="SUPFAM" id="SSF55729">
    <property type="entry name" value="Acyl-CoA N-acyltransferases (Nat)"/>
    <property type="match status" value="1"/>
</dbReference>
<dbReference type="Pfam" id="PF17668">
    <property type="entry name" value="Acetyltransf_17"/>
    <property type="match status" value="1"/>
</dbReference>
<dbReference type="Pfam" id="PF13527">
    <property type="entry name" value="Acetyltransf_9"/>
    <property type="match status" value="1"/>
</dbReference>
<dbReference type="PANTHER" id="PTHR37817">
    <property type="entry name" value="N-ACETYLTRANSFERASE EIS"/>
    <property type="match status" value="1"/>
</dbReference>
<dbReference type="PANTHER" id="PTHR37817:SF1">
    <property type="entry name" value="N-ACETYLTRANSFERASE EIS"/>
    <property type="match status" value="1"/>
</dbReference>
<feature type="domain" description="N-acetyltransferase" evidence="1">
    <location>
        <begin position="10"/>
        <end position="166"/>
    </location>
</feature>
<gene>
    <name evidence="2" type="ORF">EDD78_10635</name>
</gene>
<dbReference type="Gene3D" id="3.30.1050.10">
    <property type="entry name" value="SCP2 sterol-binding domain"/>
    <property type="match status" value="1"/>
</dbReference>
<evidence type="ECO:0000313" key="2">
    <source>
        <dbReference type="EMBL" id="TCL43176.1"/>
    </source>
</evidence>
<proteinExistence type="predicted"/>
<dbReference type="PROSITE" id="PS51186">
    <property type="entry name" value="GNAT"/>
    <property type="match status" value="1"/>
</dbReference>
<dbReference type="InterPro" id="IPR025559">
    <property type="entry name" value="Eis_dom"/>
</dbReference>
<dbReference type="OrthoDB" id="9768284at2"/>
<dbReference type="InterPro" id="IPR051554">
    <property type="entry name" value="Acetyltransferase_Eis"/>
</dbReference>
<accession>A0A9X8UIY4</accession>
<name>A0A9X8UIY4_9FIRM</name>
<sequence length="408" mass="48199">MSTSKIKNRLVIKEMNKEEHLSQFNNLLRYAFQVTNRELLDVGWEEDEIKQSKSPVLEKADVIGWFDGDKLASQIAVYPMKVNIHGEIYEMGGVTGVATYPEYANMGLMHTLIKRSLIEMRRRGQTVSFLFPYSIPYYRRKGWEIISDKMTFTIKDTQLPHQVEVPGMMDRVSIEHEDIKKVYDRFSAKRHGTLQRDELAWEEYWRWEPEEMIAAVYYSEDHDPMGFVLYWIENEIFHIKEIVYLNQEARHGVWNYISAHFSMITEVQGNNFTNESLAFLLEDSEITETICPFFMARIVDLRGFIRQYPFSVRDKKNSLCLVIDDPMAKWNCGAFTLTWDERGRTKFKAGESDENRVECNIQTLTTMLLSYRRPSYLHRIERLRADPATIQLLETLIPLEQPYYSDYF</sequence>
<evidence type="ECO:0000313" key="3">
    <source>
        <dbReference type="Proteomes" id="UP000294682"/>
    </source>
</evidence>
<dbReference type="InterPro" id="IPR041380">
    <property type="entry name" value="Acetyltransf_17"/>
</dbReference>
<dbReference type="InterPro" id="IPR036527">
    <property type="entry name" value="SCP2_sterol-bd_dom_sf"/>
</dbReference>
<organism evidence="2 3">
    <name type="scientific">Harryflintia acetispora</name>
    <dbReference type="NCBI Taxonomy" id="1849041"/>
    <lineage>
        <taxon>Bacteria</taxon>
        <taxon>Bacillati</taxon>
        <taxon>Bacillota</taxon>
        <taxon>Clostridia</taxon>
        <taxon>Eubacteriales</taxon>
        <taxon>Oscillospiraceae</taxon>
        <taxon>Harryflintia</taxon>
    </lineage>
</organism>
<protein>
    <submittedName>
        <fullName evidence="2">Acetyltransferase</fullName>
    </submittedName>
</protein>
<dbReference type="InterPro" id="IPR000182">
    <property type="entry name" value="GNAT_dom"/>
</dbReference>
<dbReference type="Pfam" id="PF13530">
    <property type="entry name" value="SCP2_2"/>
    <property type="match status" value="1"/>
</dbReference>
<evidence type="ECO:0000259" key="1">
    <source>
        <dbReference type="PROSITE" id="PS51186"/>
    </source>
</evidence>
<keyword evidence="3" id="KW-1185">Reference proteome</keyword>
<dbReference type="InterPro" id="IPR016181">
    <property type="entry name" value="Acyl_CoA_acyltransferase"/>
</dbReference>
<dbReference type="AlphaFoldDB" id="A0A9X8UIY4"/>
<dbReference type="GO" id="GO:0030649">
    <property type="term" value="P:aminoglycoside antibiotic catabolic process"/>
    <property type="evidence" value="ECO:0007669"/>
    <property type="project" value="TreeGrafter"/>
</dbReference>
<comment type="caution">
    <text evidence="2">The sequence shown here is derived from an EMBL/GenBank/DDBJ whole genome shotgun (WGS) entry which is preliminary data.</text>
</comment>
<dbReference type="GO" id="GO:0034069">
    <property type="term" value="F:aminoglycoside N-acetyltransferase activity"/>
    <property type="evidence" value="ECO:0007669"/>
    <property type="project" value="TreeGrafter"/>
</dbReference>
<reference evidence="2 3" key="1">
    <citation type="submission" date="2019-03" db="EMBL/GenBank/DDBJ databases">
        <title>Genomic Encyclopedia of Type Strains, Phase IV (KMG-IV): sequencing the most valuable type-strain genomes for metagenomic binning, comparative biology and taxonomic classification.</title>
        <authorList>
            <person name="Goeker M."/>
        </authorList>
    </citation>
    <scope>NUCLEOTIDE SEQUENCE [LARGE SCALE GENOMIC DNA]</scope>
    <source>
        <strain evidence="2 3">DSM 100433</strain>
    </source>
</reference>
<dbReference type="Proteomes" id="UP000294682">
    <property type="component" value="Unassembled WGS sequence"/>
</dbReference>
<dbReference type="RefSeq" id="WP_079698753.1">
    <property type="nucleotide sequence ID" value="NZ_JADNAH010000025.1"/>
</dbReference>
<dbReference type="Gene3D" id="3.40.630.30">
    <property type="match status" value="2"/>
</dbReference>
<dbReference type="SUPFAM" id="SSF55718">
    <property type="entry name" value="SCP-like"/>
    <property type="match status" value="1"/>
</dbReference>
<dbReference type="EMBL" id="SLUK01000006">
    <property type="protein sequence ID" value="TCL43176.1"/>
    <property type="molecule type" value="Genomic_DNA"/>
</dbReference>